<dbReference type="InterPro" id="IPR016035">
    <property type="entry name" value="Acyl_Trfase/lysoPLipase"/>
</dbReference>
<dbReference type="InterPro" id="IPR013120">
    <property type="entry name" value="FAR_NAD-bd"/>
</dbReference>
<dbReference type="Pfam" id="PF00550">
    <property type="entry name" value="PP-binding"/>
    <property type="match status" value="2"/>
</dbReference>
<keyword evidence="8" id="KW-0511">Multifunctional enzyme</keyword>
<dbReference type="InterPro" id="IPR057326">
    <property type="entry name" value="KR_dom"/>
</dbReference>
<dbReference type="Proteomes" id="UP001446871">
    <property type="component" value="Unassembled WGS sequence"/>
</dbReference>
<dbReference type="InterPro" id="IPR050091">
    <property type="entry name" value="PKS_NRPS_Biosynth_Enz"/>
</dbReference>
<dbReference type="SUPFAM" id="SSF53901">
    <property type="entry name" value="Thiolase-like"/>
    <property type="match status" value="1"/>
</dbReference>
<dbReference type="PROSITE" id="PS00012">
    <property type="entry name" value="PHOSPHOPANTETHEINE"/>
    <property type="match status" value="1"/>
</dbReference>
<dbReference type="InterPro" id="IPR018201">
    <property type="entry name" value="Ketoacyl_synth_AS"/>
</dbReference>
<evidence type="ECO:0000313" key="15">
    <source>
        <dbReference type="Proteomes" id="UP001446871"/>
    </source>
</evidence>
<dbReference type="InterPro" id="IPR042104">
    <property type="entry name" value="PKS_dehydratase_sf"/>
</dbReference>
<dbReference type="InterPro" id="IPR045851">
    <property type="entry name" value="AMP-bd_C_sf"/>
</dbReference>
<dbReference type="InterPro" id="IPR000873">
    <property type="entry name" value="AMP-dep_synth/lig_dom"/>
</dbReference>
<dbReference type="InterPro" id="IPR020806">
    <property type="entry name" value="PKS_PP-bd"/>
</dbReference>
<dbReference type="Pfam" id="PF21089">
    <property type="entry name" value="PKS_DH_N"/>
    <property type="match status" value="1"/>
</dbReference>
<dbReference type="InterPro" id="IPR029063">
    <property type="entry name" value="SAM-dependent_MTases_sf"/>
</dbReference>
<dbReference type="CDD" id="cd00833">
    <property type="entry name" value="PKS"/>
    <property type="match status" value="1"/>
</dbReference>
<evidence type="ECO:0000259" key="12">
    <source>
        <dbReference type="PROSITE" id="PS52004"/>
    </source>
</evidence>
<reference evidence="14 15" key="1">
    <citation type="submission" date="2023-01" db="EMBL/GenBank/DDBJ databases">
        <title>Analysis of 21 Apiospora genomes using comparative genomics revels a genus with tremendous synthesis potential of carbohydrate active enzymes and secondary metabolites.</title>
        <authorList>
            <person name="Sorensen T."/>
        </authorList>
    </citation>
    <scope>NUCLEOTIDE SEQUENCE [LARGE SCALE GENOMIC DNA]</scope>
    <source>
        <strain evidence="14 15">CBS 83171</strain>
    </source>
</reference>
<dbReference type="Pfam" id="PF16197">
    <property type="entry name" value="KAsynt_C_assoc"/>
    <property type="match status" value="1"/>
</dbReference>
<feature type="compositionally biased region" description="Polar residues" evidence="10">
    <location>
        <begin position="2568"/>
        <end position="2580"/>
    </location>
</feature>
<dbReference type="InterPro" id="IPR014030">
    <property type="entry name" value="Ketoacyl_synth_N"/>
</dbReference>
<feature type="region of interest" description="C-terminal hotdog fold" evidence="9">
    <location>
        <begin position="1102"/>
        <end position="1255"/>
    </location>
</feature>
<dbReference type="CDD" id="cd19532">
    <property type="entry name" value="C_PKS-NRPS"/>
    <property type="match status" value="1"/>
</dbReference>
<dbReference type="PROSITE" id="PS00455">
    <property type="entry name" value="AMP_BINDING"/>
    <property type="match status" value="1"/>
</dbReference>
<evidence type="ECO:0000256" key="4">
    <source>
        <dbReference type="ARBA" id="ARBA00022603"/>
    </source>
</evidence>
<dbReference type="Pfam" id="PF02801">
    <property type="entry name" value="Ketoacyl-synt_C"/>
    <property type="match status" value="1"/>
</dbReference>
<dbReference type="Pfam" id="PF00698">
    <property type="entry name" value="Acyl_transf_1"/>
    <property type="match status" value="1"/>
</dbReference>
<dbReference type="SUPFAM" id="SSF52151">
    <property type="entry name" value="FabD/lysophospholipase-like"/>
    <property type="match status" value="1"/>
</dbReference>
<dbReference type="PROSITE" id="PS52019">
    <property type="entry name" value="PKS_MFAS_DH"/>
    <property type="match status" value="1"/>
</dbReference>
<dbReference type="Gene3D" id="3.40.50.12780">
    <property type="entry name" value="N-terminal domain of ligase-like"/>
    <property type="match status" value="1"/>
</dbReference>
<dbReference type="SUPFAM" id="SSF56801">
    <property type="entry name" value="Acetyl-CoA synthetase-like"/>
    <property type="match status" value="1"/>
</dbReference>
<gene>
    <name evidence="14" type="ORF">PG996_008997</name>
</gene>
<dbReference type="InterPro" id="IPR020807">
    <property type="entry name" value="PKS_DH"/>
</dbReference>
<dbReference type="SMART" id="SM00825">
    <property type="entry name" value="PKS_KS"/>
    <property type="match status" value="1"/>
</dbReference>
<dbReference type="CDD" id="cd05930">
    <property type="entry name" value="A_NRPS"/>
    <property type="match status" value="1"/>
</dbReference>
<dbReference type="Pfam" id="PF08242">
    <property type="entry name" value="Methyltransf_12"/>
    <property type="match status" value="1"/>
</dbReference>
<feature type="domain" description="PKS/mFAS DH" evidence="13">
    <location>
        <begin position="951"/>
        <end position="1255"/>
    </location>
</feature>
<feature type="compositionally biased region" description="Low complexity" evidence="10">
    <location>
        <begin position="2518"/>
        <end position="2567"/>
    </location>
</feature>
<dbReference type="InterPro" id="IPR016039">
    <property type="entry name" value="Thiolase-like"/>
</dbReference>
<feature type="domain" description="Carrier" evidence="11">
    <location>
        <begin position="2418"/>
        <end position="2499"/>
    </location>
</feature>
<evidence type="ECO:0000256" key="8">
    <source>
        <dbReference type="ARBA" id="ARBA00023268"/>
    </source>
</evidence>
<feature type="region of interest" description="N-terminal hotdog fold" evidence="9">
    <location>
        <begin position="951"/>
        <end position="1087"/>
    </location>
</feature>
<name>A0ABR1UJI6_9PEZI</name>
<dbReference type="Gene3D" id="3.30.559.10">
    <property type="entry name" value="Chloramphenicol acetyltransferase-like domain"/>
    <property type="match status" value="1"/>
</dbReference>
<proteinExistence type="predicted"/>
<keyword evidence="15" id="KW-1185">Reference proteome</keyword>
<evidence type="ECO:0000259" key="13">
    <source>
        <dbReference type="PROSITE" id="PS52019"/>
    </source>
</evidence>
<feature type="active site" description="Proton acceptor; for dehydratase activity" evidence="9">
    <location>
        <position position="983"/>
    </location>
</feature>
<dbReference type="InterPro" id="IPR020845">
    <property type="entry name" value="AMP-binding_CS"/>
</dbReference>
<feature type="compositionally biased region" description="Basic residues" evidence="10">
    <location>
        <begin position="3875"/>
        <end position="3887"/>
    </location>
</feature>
<evidence type="ECO:0000256" key="1">
    <source>
        <dbReference type="ARBA" id="ARBA00022450"/>
    </source>
</evidence>
<dbReference type="InterPro" id="IPR009081">
    <property type="entry name" value="PP-bd_ACP"/>
</dbReference>
<dbReference type="PROSITE" id="PS00606">
    <property type="entry name" value="KS3_1"/>
    <property type="match status" value="1"/>
</dbReference>
<dbReference type="InterPro" id="IPR013968">
    <property type="entry name" value="PKS_KR"/>
</dbReference>
<dbReference type="InterPro" id="IPR023213">
    <property type="entry name" value="CAT-like_dom_sf"/>
</dbReference>
<dbReference type="SUPFAM" id="SSF51735">
    <property type="entry name" value="NAD(P)-binding Rossmann-fold domains"/>
    <property type="match status" value="2"/>
</dbReference>
<dbReference type="InterPro" id="IPR020841">
    <property type="entry name" value="PKS_Beta-ketoAc_synthase_dom"/>
</dbReference>
<keyword evidence="5" id="KW-0808">Transferase</keyword>
<dbReference type="InterPro" id="IPR001227">
    <property type="entry name" value="Ac_transferase_dom_sf"/>
</dbReference>
<accession>A0ABR1UJI6</accession>
<evidence type="ECO:0000313" key="14">
    <source>
        <dbReference type="EMBL" id="KAK8059067.1"/>
    </source>
</evidence>
<evidence type="ECO:0000256" key="10">
    <source>
        <dbReference type="SAM" id="MobiDB-lite"/>
    </source>
</evidence>
<dbReference type="SUPFAM" id="SSF52777">
    <property type="entry name" value="CoA-dependent acyltransferases"/>
    <property type="match status" value="2"/>
</dbReference>
<protein>
    <submittedName>
        <fullName evidence="14">Uncharacterized protein</fullName>
    </submittedName>
</protein>
<dbReference type="InterPro" id="IPR001242">
    <property type="entry name" value="Condensation_dom"/>
</dbReference>
<dbReference type="SMART" id="SM00826">
    <property type="entry name" value="PKS_DH"/>
    <property type="match status" value="1"/>
</dbReference>
<dbReference type="Gene3D" id="3.10.129.110">
    <property type="entry name" value="Polyketide synthase dehydratase"/>
    <property type="match status" value="1"/>
</dbReference>
<dbReference type="SUPFAM" id="SSF55048">
    <property type="entry name" value="Probable ACP-binding domain of malonyl-CoA ACP transacylase"/>
    <property type="match status" value="1"/>
</dbReference>
<dbReference type="PROSITE" id="PS50075">
    <property type="entry name" value="CARRIER"/>
    <property type="match status" value="2"/>
</dbReference>
<keyword evidence="6" id="KW-0677">Repeat</keyword>
<dbReference type="CDD" id="cd02440">
    <property type="entry name" value="AdoMet_MTases"/>
    <property type="match status" value="1"/>
</dbReference>
<evidence type="ECO:0000256" key="3">
    <source>
        <dbReference type="ARBA" id="ARBA00022598"/>
    </source>
</evidence>
<dbReference type="SMART" id="SM00827">
    <property type="entry name" value="PKS_AT"/>
    <property type="match status" value="1"/>
</dbReference>
<comment type="caution">
    <text evidence="14">The sequence shown here is derived from an EMBL/GenBank/DDBJ whole genome shotgun (WGS) entry which is preliminary data.</text>
</comment>
<dbReference type="SMART" id="SM00823">
    <property type="entry name" value="PKS_PP"/>
    <property type="match status" value="2"/>
</dbReference>
<dbReference type="Gene3D" id="3.40.50.150">
    <property type="entry name" value="Vaccinia Virus protein VP39"/>
    <property type="match status" value="1"/>
</dbReference>
<dbReference type="Gene3D" id="3.40.366.10">
    <property type="entry name" value="Malonyl-Coenzyme A Acyl Carrier Protein, domain 2"/>
    <property type="match status" value="1"/>
</dbReference>
<dbReference type="InterPro" id="IPR014031">
    <property type="entry name" value="Ketoacyl_synth_C"/>
</dbReference>
<dbReference type="InterPro" id="IPR016036">
    <property type="entry name" value="Malonyl_transacylase_ACP-bd"/>
</dbReference>
<dbReference type="PANTHER" id="PTHR43775">
    <property type="entry name" value="FATTY ACID SYNTHASE"/>
    <property type="match status" value="1"/>
</dbReference>
<feature type="region of interest" description="Disordered" evidence="10">
    <location>
        <begin position="936"/>
        <end position="959"/>
    </location>
</feature>
<dbReference type="Gene3D" id="3.30.300.30">
    <property type="match status" value="1"/>
</dbReference>
<evidence type="ECO:0000256" key="7">
    <source>
        <dbReference type="ARBA" id="ARBA00023002"/>
    </source>
</evidence>
<dbReference type="InterPro" id="IPR006162">
    <property type="entry name" value="Ppantetheine_attach_site"/>
</dbReference>
<dbReference type="EMBL" id="JAQQWM010000006">
    <property type="protein sequence ID" value="KAK8059067.1"/>
    <property type="molecule type" value="Genomic_DNA"/>
</dbReference>
<dbReference type="InterPro" id="IPR013217">
    <property type="entry name" value="Methyltransf_12"/>
</dbReference>
<feature type="domain" description="Ketosynthase family 3 (KS3)" evidence="12">
    <location>
        <begin position="6"/>
        <end position="440"/>
    </location>
</feature>
<dbReference type="InterPro" id="IPR036291">
    <property type="entry name" value="NAD(P)-bd_dom_sf"/>
</dbReference>
<sequence length="4025" mass="438051">MVSQIPEPIAIVGSGCRFPGGSSSPSKLWKLLEKPRDVVNEIPPERFDTTGFYHQDGTHHGSTNVRHSYLIQEDLKVFDAAFFNISPNEADSMDPQQRLLLETVYEALEAGGHTMEALRGSNTAVYVGTMGVDYNDTLLRDLSTIPTYFATGTNRAIISNRVSYFFDWHGPSMTIDTACSSSLIAVHQGVQLLRTGQSRVAVAAGTQVILGPEVFIFESKMKMLSPTGRSRMWDSEADGYARGEGVAAIVMKRLSDAIADGDHIECLIRETGANQDGFSNGITVPSTKAQADLIMEVYGRAGLDPVNNPEDRPQFFEAHGTGTKAGDPKEAAAIHQCFGQYASSSDVPLYVGSVKTVIGHTEGAAGLAGLLKGSGIIQKGFIPPNLLFNQLNPAIEPFYKGLHVPQSIKPWPKLPSHVPRRVSVNSFGFGGSNAHAILEEYRPSTSTPAALEALEASEPLSSPFTPFVFSAVSEASLVAQLQAYSEYLGATPDVNPVDLAWTLQARRSQLPFKVAFSAATIDELRTKIDAKLAPLKQNPGVAVGTRANIKGEAHVLGVFTGQGAQWPSMGAELIRTFPWVRRRVEQLEASLNTLPDRPEWSLVEEMVKGDDTSRIAEAALSQPLCTAIQVVLVDLLKAAGVTFSAVVGHSSGEMGAAYAAGFLSDCDALRAAYYRGVVAKLAGNATTGQKGAMLAVGTSWEDAQDLVNLRAFKGRISIAAHNSSASVTLSGDADAIAHAKRVFDEEKKFARALKVDTAYHSHHMYPCGEAYVSALQACGVQVKTDRDASCSWFSSVTPHENPVEPSAALSATYWKDNMQNAVLFADAVKNAVASDPQIAYAIEVGPHPALKGPAIQNIADVRTGNFPYTGVLSRGKSDVQSFSDALGFIWTLLGSRGVSFAGYQHLLSGPDTKAKAKLVHGLPSYRWNHNRVHWQESRKSRQTRGRKQPPHELLGVRDPDSNDREIRWQNVLKVSEIPWLEGHQLQGQCVFPAAGYCAMAIEAARIMAAGRDMTVLELHDLTIPRAITFEEDTNAGVETVFSLTGITTVGGKVTTANFALYSCPTSAEHNELELMASGSIKVEFGEPDLKALASTPLSSSNMAPVETDRFYDSLSKLGYGYYDSFRAMSSLKRRFNQSSVLVDSYPYSTTESTVYLVHPTWLDVSFQASMLAFSAPGDERLWSLHVPTSIRSIRINPEVCSSLPLSKKKLHVTSSLANTDDFAASIDIFTNDDESLAMVQVEDLEIKPFAPATGADDRRLFSYTKIAHAAPEGSSIPQGAKPTAEQAELAVLCERVSLHYLRKWKAEITDEDWAKGQPHHAGLREYMIHMLSLVEQGRHPTMKKEWLNDTPESVQALTGQVDSVDITLLCAVGENIPAAVRGDTTILEHMLPNNLLDDFYKQGLGFAIYNTFLARMLEQFVHRYPHARILEIGAGTGGATKSVLEKIGHKMSSYTYTDISVGFFEKAAELFKEYSDKMVFKTLDVEKGPATQGYELHSYDVVIASNVLHATSSMQKTLEHTRQLLKPGGYLFLLEITDNGAVRFSNIMGGLSGWWMGIADGRKYAPTITPSEWHNALRKAGFGGVDAITPEIDTVAWPLSIMAAQAVDDSINFLRKPLARTASKTAKKVFIDNLVILGGTSLEGARLVEEVSEVLDRFCGEVTVLENLPTSAEAEEIGSMSTFINLVDIDSPIFKDMTSEKMEGLNRMYELAKNILWVTVNAQLGEPYHMASITFSRAIHHEYNHVNMNHLDVPVLDDHVSKAIAEHLLRSIAVDEWNGQGGYSKQRGTFLWSKEPECYLDNKNQLKVPRVVHNVGQNARLNSIRRTITTSIPADSANFAVMPSESAALLALVEQPLPAIGDAAVVEVQSSSVQAVNVAADAFLYVSVGQEKETVSKDTVVALSLSNLRETAPVVSVVAGGGSAVESADRLLVLVSGELQAAALLQNVASKSSVLVHLSNQDRVLASAVARLASAKSIRVAFSTSADHADSATPASWIKLSPRAPRHAIQTLLSPVKATHFLDLVHDGELSKTLARVLSVSSATKTISHTELSQAKSLLPPSYALESLKTRLSDAVSRAREATVDGGVEDLVIQVADIGSSPVAITSTSAVHWTHEGQVNVQFRQLEATKLFAQDKSYLMLGLTGQVGQSLCEWMIQNGAGTVILTSRNPKVDPLWLESVQQSGSMVRIFSLDVTNKAAIESLVKEIKATCPPIAGVANGAMVLQDCLFSKMTVDVLAPKIDGSRYLDEIFYDDALDFFILFSSSACVIGNSGQSNYAAANGYLNTLSRQRRRRGLAASTFDIGRVAGIGYVETAGQAVIDQLTRFGLMAISEAEFRQVFAETIRAGYAVPEDKEGIPASIITTGIRTIRDDEEIQGPWFDNALFSHCIIEARSAESDGGSSGKKVSLPVTEQLACAANEEQAIKVLQDCFSAKIKVILQLADQEIDPEASLVELGVDSLVAVEVRSWFLKELKADIPVLKVVGGASVAELCQIAFKKLPAELVATIGTGDASKIAATAAPKVSKPSASAEPEPVAAAANAESPGSTSSTAPSGSSSPQSVSTPFTPLTQLASRSASPVTETEAPATGTSIPEPKPKAVARPLRKFLKTEQISFGQSRFWFLRLLLEDQTTSNVAFYYKVAGSLRVGDLERAIRMVVARHEALRTAFVEHETRADQAYQKVIGNSPIRLELKQAKSFAEVEAEYHELQRHVFDLASGQLIRMVLVTLTPTLHYILFNYHHIAMDGVSFQIFVQDLEKAYKGEPLGPSPRQFPDYSRAQREAYESGQMAEELQYWRGVFPADQQPPVLPLLPMARTASREAMKIFGVHQVMHRIDADLLTRIKNVCKLRRSTPFHFYLAAYKSMLFRFTNAKDLTVGIADANRTDRDVNNSIGFFLNLLTLRFRRQDNQQFSEAVSEARDTTYSALGHSRLPFDVLLNELNVARSSTHSPFFQAFFDYRQGAQENHPWGNTQWEFQEVHPGRTAYDITLDVTDSGTGSLLIFRAQKGLYDLTAAKLLMETYTHFLEFLSASPETSLGETPLFSQQQLTRATEIGRGPKLVSAWPETLPLRIDHVAQETENQTKTAIKDGHGNAWTYSALIQRIEAAAEALQKVGVGAGSRVLVFQTASAHWVSSMLAIMRIGAIYVPLDLRNPLARLASVAVDCEPAAVLADDSTVGDFEQLHIPRAALVNVSSLPSTPSAPVSNISKSADTAAILYTSGSTGLPKGIMVTHAGLRNEIEGYTDMWKLGAERTFQQSAFTFNHSSDQIYTGLTNGGMVYVVPWDKRGDPLEITKILREESITYTKATPAEYSLWLQFGRDNLRDATSWRAAFGGGETLPSTLTKDFADLGLSQLRIYNSYGPTEISISSTKMEVDYRNRPLMEEGRIPCGFSLPNYFAYIVDEQLKPLPAGMPGELYIGGAGVSLGYLNNQELTDQHFVTNPFATPEDVANGWSRMYRTGDICHLREDGAMVFHSRVAGDTQVKIRGLRIELNDIESNIVAASNGVLCDAVVTLRQGNPDFLVAHVVFTPGQETSDSDDAEARDRDAYLANLLSNLPIPQYMIPVLAIPIEKIPLTNHSKTDRKALMRLPLPQRATGTSTQEGQGETELTPTMTQLKAVWQTVLGNSELAFDITPSTSFFLVGGNSLLAIRLQSQIRQVFHVTVRLVDLLGDNTLGGMARKIGESTKVERDDPPMVPDFLKGVSGPLAGAAAGKPKTVLVLGATGFLSKFLLPQLVANPAIAKIHAVAVRNVGKLPVPVADSPKLVVHTGDLVSPLLGLSPETFKLLAGEVDVILHLGAVRSFWDNYHSLRPVNVNPTKEVVKLAGPRQIPVHYISTFGVLPRDASPALAAGSAASNPPRDGRPPRLRRVALGQRAHPRARLRGPRRARSQDNNKETTPQDILDEFVRFVDVSSLFPDMSGWEGRIDMVPATQASTLLHNHVVSDADAAPNTASAKFYHVQSTVAVHVAELREYITKERGQAQLETMPGLRWIGRIKQLGFGYFLTTQEAAVGGGGAQGEAFESRR</sequence>
<dbReference type="Pfam" id="PF07993">
    <property type="entry name" value="NAD_binding_4"/>
    <property type="match status" value="1"/>
</dbReference>
<dbReference type="InterPro" id="IPR049552">
    <property type="entry name" value="PKS_DH_N"/>
</dbReference>
<dbReference type="SUPFAM" id="SSF47336">
    <property type="entry name" value="ACP-like"/>
    <property type="match status" value="2"/>
</dbReference>
<keyword evidence="7" id="KW-0560">Oxidoreductase</keyword>
<dbReference type="InterPro" id="IPR049900">
    <property type="entry name" value="PKS_mFAS_DH"/>
</dbReference>
<evidence type="ECO:0000256" key="5">
    <source>
        <dbReference type="ARBA" id="ARBA00022679"/>
    </source>
</evidence>
<dbReference type="Pfam" id="PF00109">
    <property type="entry name" value="ketoacyl-synt"/>
    <property type="match status" value="1"/>
</dbReference>
<dbReference type="Pfam" id="PF00668">
    <property type="entry name" value="Condensation"/>
    <property type="match status" value="1"/>
</dbReference>
<feature type="active site" description="Proton donor; for dehydratase activity" evidence="9">
    <location>
        <position position="1163"/>
    </location>
</feature>
<dbReference type="Gene3D" id="1.10.1200.10">
    <property type="entry name" value="ACP-like"/>
    <property type="match status" value="2"/>
</dbReference>
<dbReference type="Pfam" id="PF08659">
    <property type="entry name" value="KR"/>
    <property type="match status" value="1"/>
</dbReference>
<dbReference type="InterPro" id="IPR036736">
    <property type="entry name" value="ACP-like_sf"/>
</dbReference>
<feature type="region of interest" description="Disordered" evidence="10">
    <location>
        <begin position="3872"/>
        <end position="3898"/>
    </location>
</feature>
<dbReference type="SMART" id="SM00822">
    <property type="entry name" value="PKS_KR"/>
    <property type="match status" value="1"/>
</dbReference>
<keyword evidence="2" id="KW-0597">Phosphoprotein</keyword>
<dbReference type="Gene3D" id="3.30.559.30">
    <property type="entry name" value="Nonribosomal peptide synthetase, condensation domain"/>
    <property type="match status" value="1"/>
</dbReference>
<dbReference type="InterPro" id="IPR049551">
    <property type="entry name" value="PKS_DH_C"/>
</dbReference>
<evidence type="ECO:0000256" key="6">
    <source>
        <dbReference type="ARBA" id="ARBA00022737"/>
    </source>
</evidence>
<dbReference type="InterPro" id="IPR032821">
    <property type="entry name" value="PKS_assoc"/>
</dbReference>
<dbReference type="InterPro" id="IPR042099">
    <property type="entry name" value="ANL_N_sf"/>
</dbReference>
<dbReference type="SUPFAM" id="SSF53335">
    <property type="entry name" value="S-adenosyl-L-methionine-dependent methyltransferases"/>
    <property type="match status" value="1"/>
</dbReference>
<evidence type="ECO:0000259" key="11">
    <source>
        <dbReference type="PROSITE" id="PS50075"/>
    </source>
</evidence>
<dbReference type="PANTHER" id="PTHR43775:SF20">
    <property type="entry name" value="HYBRID PKS-NRPS SYNTHETASE APDA"/>
    <property type="match status" value="1"/>
</dbReference>
<dbReference type="Gene3D" id="3.40.47.10">
    <property type="match status" value="1"/>
</dbReference>
<dbReference type="Pfam" id="PF14765">
    <property type="entry name" value="PS-DH"/>
    <property type="match status" value="1"/>
</dbReference>
<evidence type="ECO:0000256" key="2">
    <source>
        <dbReference type="ARBA" id="ARBA00022553"/>
    </source>
</evidence>
<organism evidence="14 15">
    <name type="scientific">Apiospora saccharicola</name>
    <dbReference type="NCBI Taxonomy" id="335842"/>
    <lineage>
        <taxon>Eukaryota</taxon>
        <taxon>Fungi</taxon>
        <taxon>Dikarya</taxon>
        <taxon>Ascomycota</taxon>
        <taxon>Pezizomycotina</taxon>
        <taxon>Sordariomycetes</taxon>
        <taxon>Xylariomycetidae</taxon>
        <taxon>Amphisphaeriales</taxon>
        <taxon>Apiosporaceae</taxon>
        <taxon>Apiospora</taxon>
    </lineage>
</organism>
<dbReference type="InterPro" id="IPR014043">
    <property type="entry name" value="Acyl_transferase_dom"/>
</dbReference>
<keyword evidence="3" id="KW-0436">Ligase</keyword>
<dbReference type="Gene3D" id="3.40.50.720">
    <property type="entry name" value="NAD(P)-binding Rossmann-like Domain"/>
    <property type="match status" value="2"/>
</dbReference>
<keyword evidence="1" id="KW-0596">Phosphopantetheine</keyword>
<keyword evidence="4" id="KW-0489">Methyltransferase</keyword>
<feature type="domain" description="Carrier" evidence="11">
    <location>
        <begin position="3609"/>
        <end position="3685"/>
    </location>
</feature>
<dbReference type="PROSITE" id="PS52004">
    <property type="entry name" value="KS3_2"/>
    <property type="match status" value="1"/>
</dbReference>
<evidence type="ECO:0000256" key="9">
    <source>
        <dbReference type="PROSITE-ProRule" id="PRU01363"/>
    </source>
</evidence>
<dbReference type="Pfam" id="PF00501">
    <property type="entry name" value="AMP-binding"/>
    <property type="match status" value="1"/>
</dbReference>
<feature type="region of interest" description="Disordered" evidence="10">
    <location>
        <begin position="2518"/>
        <end position="2597"/>
    </location>
</feature>